<evidence type="ECO:0000256" key="1">
    <source>
        <dbReference type="ARBA" id="ARBA00000085"/>
    </source>
</evidence>
<feature type="domain" description="Histidine kinase" evidence="8">
    <location>
        <begin position="88"/>
        <end position="280"/>
    </location>
</feature>
<evidence type="ECO:0000313" key="9">
    <source>
        <dbReference type="EMBL" id="HJB56272.1"/>
    </source>
</evidence>
<dbReference type="PROSITE" id="PS50109">
    <property type="entry name" value="HIS_KIN"/>
    <property type="match status" value="1"/>
</dbReference>
<name>A0A9D2M9I2_9FIRM</name>
<dbReference type="Pfam" id="PF02518">
    <property type="entry name" value="HATPase_c"/>
    <property type="match status" value="1"/>
</dbReference>
<dbReference type="SMART" id="SM00388">
    <property type="entry name" value="HisKA"/>
    <property type="match status" value="1"/>
</dbReference>
<dbReference type="PRINTS" id="PR00344">
    <property type="entry name" value="BCTRLSENSOR"/>
</dbReference>
<evidence type="ECO:0000259" key="8">
    <source>
        <dbReference type="PROSITE" id="PS50109"/>
    </source>
</evidence>
<dbReference type="InterPro" id="IPR050736">
    <property type="entry name" value="Sensor_HK_Regulatory"/>
</dbReference>
<dbReference type="InterPro" id="IPR036097">
    <property type="entry name" value="HisK_dim/P_sf"/>
</dbReference>
<evidence type="ECO:0000256" key="5">
    <source>
        <dbReference type="ARBA" id="ARBA00022777"/>
    </source>
</evidence>
<reference evidence="9" key="1">
    <citation type="journal article" date="2021" name="PeerJ">
        <title>Extensive microbial diversity within the chicken gut microbiome revealed by metagenomics and culture.</title>
        <authorList>
            <person name="Gilroy R."/>
            <person name="Ravi A."/>
            <person name="Getino M."/>
            <person name="Pursley I."/>
            <person name="Horton D.L."/>
            <person name="Alikhan N.F."/>
            <person name="Baker D."/>
            <person name="Gharbi K."/>
            <person name="Hall N."/>
            <person name="Watson M."/>
            <person name="Adriaenssens E.M."/>
            <person name="Foster-Nyarko E."/>
            <person name="Jarju S."/>
            <person name="Secka A."/>
            <person name="Antonio M."/>
            <person name="Oren A."/>
            <person name="Chaudhuri R.R."/>
            <person name="La Ragione R."/>
            <person name="Hildebrand F."/>
            <person name="Pallen M.J."/>
        </authorList>
    </citation>
    <scope>NUCLEOTIDE SEQUENCE</scope>
    <source>
        <strain evidence="9">CHK189-11263</strain>
    </source>
</reference>
<dbReference type="Gene3D" id="1.10.287.130">
    <property type="match status" value="1"/>
</dbReference>
<dbReference type="SUPFAM" id="SSF55874">
    <property type="entry name" value="ATPase domain of HSP90 chaperone/DNA topoisomerase II/histidine kinase"/>
    <property type="match status" value="1"/>
</dbReference>
<dbReference type="Gene3D" id="3.30.565.10">
    <property type="entry name" value="Histidine kinase-like ATPase, C-terminal domain"/>
    <property type="match status" value="1"/>
</dbReference>
<dbReference type="SMART" id="SM00387">
    <property type="entry name" value="HATPase_c"/>
    <property type="match status" value="1"/>
</dbReference>
<dbReference type="InterPro" id="IPR005467">
    <property type="entry name" value="His_kinase_dom"/>
</dbReference>
<dbReference type="EC" id="2.7.13.3" evidence="2"/>
<evidence type="ECO:0000256" key="6">
    <source>
        <dbReference type="ARBA" id="ARBA00023012"/>
    </source>
</evidence>
<gene>
    <name evidence="9" type="ORF">H9714_01830</name>
</gene>
<dbReference type="PANTHER" id="PTHR43711:SF1">
    <property type="entry name" value="HISTIDINE KINASE 1"/>
    <property type="match status" value="1"/>
</dbReference>
<comment type="caution">
    <text evidence="9">The sequence shown here is derived from an EMBL/GenBank/DDBJ whole genome shotgun (WGS) entry which is preliminary data.</text>
</comment>
<keyword evidence="4" id="KW-0808">Transferase</keyword>
<keyword evidence="3" id="KW-0597">Phosphoprotein</keyword>
<dbReference type="InterPro" id="IPR003661">
    <property type="entry name" value="HisK_dim/P_dom"/>
</dbReference>
<dbReference type="AlphaFoldDB" id="A0A9D2M9I2"/>
<evidence type="ECO:0000256" key="4">
    <source>
        <dbReference type="ARBA" id="ARBA00022679"/>
    </source>
</evidence>
<organism evidence="9 10">
    <name type="scientific">Candidatus Flavonifractor intestinipullorum</name>
    <dbReference type="NCBI Taxonomy" id="2838587"/>
    <lineage>
        <taxon>Bacteria</taxon>
        <taxon>Bacillati</taxon>
        <taxon>Bacillota</taxon>
        <taxon>Clostridia</taxon>
        <taxon>Eubacteriales</taxon>
        <taxon>Oscillospiraceae</taxon>
        <taxon>Flavonifractor</taxon>
    </lineage>
</organism>
<dbReference type="CDD" id="cd00082">
    <property type="entry name" value="HisKA"/>
    <property type="match status" value="1"/>
</dbReference>
<evidence type="ECO:0000313" key="10">
    <source>
        <dbReference type="Proteomes" id="UP000824208"/>
    </source>
</evidence>
<feature type="coiled-coil region" evidence="7">
    <location>
        <begin position="19"/>
        <end position="46"/>
    </location>
</feature>
<accession>A0A9D2M9I2</accession>
<dbReference type="PANTHER" id="PTHR43711">
    <property type="entry name" value="TWO-COMPONENT HISTIDINE KINASE"/>
    <property type="match status" value="1"/>
</dbReference>
<evidence type="ECO:0000256" key="2">
    <source>
        <dbReference type="ARBA" id="ARBA00012438"/>
    </source>
</evidence>
<keyword evidence="6" id="KW-0902">Two-component regulatory system</keyword>
<sequence>MVILCLALALLCAGLTFWVWAQRRSLRGAARQLRELEEQGSAARIRLAAPNGTAEDLLEAVNRLLELRRADRAESRAREQELRRQISNISHDLRTPLTSILGYLQLLEGEDLTAAQRAEYLAVVKSRAQALQSLITSFYDLSRLEGGEFPLEVRPVDLRGAIAQLLAAFYNDFTDAGFDVEVDLPEGLPSVQADPGGVLRVFTNLLRNALDHGAGPMEIRAWPEGERVVTTFSNAAPGLSEEDAGHVFDRFFTADKMRTGRNTGLGLAIVKSLGEQMGAGVRSELSGGRFTVRLDWKLWGKKSGNAAAGAC</sequence>
<evidence type="ECO:0000256" key="7">
    <source>
        <dbReference type="SAM" id="Coils"/>
    </source>
</evidence>
<keyword evidence="7" id="KW-0175">Coiled coil</keyword>
<dbReference type="InterPro" id="IPR036890">
    <property type="entry name" value="HATPase_C_sf"/>
</dbReference>
<dbReference type="InterPro" id="IPR003594">
    <property type="entry name" value="HATPase_dom"/>
</dbReference>
<reference evidence="9" key="2">
    <citation type="submission" date="2021-04" db="EMBL/GenBank/DDBJ databases">
        <authorList>
            <person name="Gilroy R."/>
        </authorList>
    </citation>
    <scope>NUCLEOTIDE SEQUENCE</scope>
    <source>
        <strain evidence="9">CHK189-11263</strain>
    </source>
</reference>
<evidence type="ECO:0000256" key="3">
    <source>
        <dbReference type="ARBA" id="ARBA00022553"/>
    </source>
</evidence>
<proteinExistence type="predicted"/>
<dbReference type="Proteomes" id="UP000824208">
    <property type="component" value="Unassembled WGS sequence"/>
</dbReference>
<dbReference type="Pfam" id="PF00512">
    <property type="entry name" value="HisKA"/>
    <property type="match status" value="1"/>
</dbReference>
<dbReference type="EMBL" id="DWYC01000019">
    <property type="protein sequence ID" value="HJB56272.1"/>
    <property type="molecule type" value="Genomic_DNA"/>
</dbReference>
<dbReference type="SUPFAM" id="SSF47384">
    <property type="entry name" value="Homodimeric domain of signal transducing histidine kinase"/>
    <property type="match status" value="1"/>
</dbReference>
<comment type="catalytic activity">
    <reaction evidence="1">
        <text>ATP + protein L-histidine = ADP + protein N-phospho-L-histidine.</text>
        <dbReference type="EC" id="2.7.13.3"/>
    </reaction>
</comment>
<keyword evidence="5 9" id="KW-0418">Kinase</keyword>
<protein>
    <recommendedName>
        <fullName evidence="2">histidine kinase</fullName>
        <ecNumber evidence="2">2.7.13.3</ecNumber>
    </recommendedName>
</protein>
<dbReference type="InterPro" id="IPR004358">
    <property type="entry name" value="Sig_transdc_His_kin-like_C"/>
</dbReference>
<dbReference type="GO" id="GO:0000155">
    <property type="term" value="F:phosphorelay sensor kinase activity"/>
    <property type="evidence" value="ECO:0007669"/>
    <property type="project" value="InterPro"/>
</dbReference>